<dbReference type="Proteomes" id="UP000035081">
    <property type="component" value="Chromosome"/>
</dbReference>
<accession>W5YVT9</accession>
<evidence type="ECO:0008006" key="5">
    <source>
        <dbReference type="Google" id="ProtNLM"/>
    </source>
</evidence>
<dbReference type="KEGG" id="msr:AU15_01155"/>
<dbReference type="SUPFAM" id="SSF53383">
    <property type="entry name" value="PLP-dependent transferases"/>
    <property type="match status" value="1"/>
</dbReference>
<proteinExistence type="inferred from homology"/>
<dbReference type="InterPro" id="IPR000653">
    <property type="entry name" value="DegT/StrS_aminotransferase"/>
</dbReference>
<dbReference type="PANTHER" id="PTHR30244">
    <property type="entry name" value="TRANSAMINASE"/>
    <property type="match status" value="1"/>
</dbReference>
<dbReference type="Gene3D" id="3.40.640.10">
    <property type="entry name" value="Type I PLP-dependent aspartate aminotransferase-like (Major domain)"/>
    <property type="match status" value="1"/>
</dbReference>
<comment type="similarity">
    <text evidence="2">Belongs to the DegT/DnrJ/EryC1 family.</text>
</comment>
<dbReference type="InterPro" id="IPR015424">
    <property type="entry name" value="PyrdxlP-dep_Trfase"/>
</dbReference>
<organism evidence="3 4">
    <name type="scientific">Marinobacter salarius</name>
    <dbReference type="NCBI Taxonomy" id="1420917"/>
    <lineage>
        <taxon>Bacteria</taxon>
        <taxon>Pseudomonadati</taxon>
        <taxon>Pseudomonadota</taxon>
        <taxon>Gammaproteobacteria</taxon>
        <taxon>Pseudomonadales</taxon>
        <taxon>Marinobacteraceae</taxon>
        <taxon>Marinobacter</taxon>
    </lineage>
</organism>
<dbReference type="GO" id="GO:0000271">
    <property type="term" value="P:polysaccharide biosynthetic process"/>
    <property type="evidence" value="ECO:0007669"/>
    <property type="project" value="TreeGrafter"/>
</dbReference>
<dbReference type="InterPro" id="IPR015421">
    <property type="entry name" value="PyrdxlP-dep_Trfase_major"/>
</dbReference>
<sequence length="110" mass="12228">MVPALNCVRVKEAIEAANCEVQTYDFEFQPGRFNWDIVLDSITDQVGVLIVTHLYGVPVDLRKARDFCNAKGILLIEDCAQTLGGYIDGRQVGTWGMPPYSVLAMTSQFL</sequence>
<evidence type="ECO:0000256" key="1">
    <source>
        <dbReference type="ARBA" id="ARBA00022898"/>
    </source>
</evidence>
<evidence type="ECO:0000256" key="2">
    <source>
        <dbReference type="ARBA" id="ARBA00037999"/>
    </source>
</evidence>
<reference evidence="3 4" key="1">
    <citation type="journal article" date="2014" name="Genome Announc.">
        <title>Draft Genome Sequences of Marinobacter similis A3d10T and Marinobacter salarius R9SW1T.</title>
        <authorList>
            <person name="Ivanova E.P."/>
            <person name="Ng H.J."/>
            <person name="Webb H.K."/>
            <person name="Feng G."/>
            <person name="Oshima K."/>
            <person name="Hattori M."/>
            <person name="Ohkuma M."/>
            <person name="Sergeev A.F."/>
            <person name="Mikhailov V.V."/>
            <person name="Crawford R.J."/>
            <person name="Sawabe T."/>
        </authorList>
    </citation>
    <scope>NUCLEOTIDE SEQUENCE [LARGE SCALE GENOMIC DNA]</scope>
    <source>
        <strain evidence="4">A3d10 and R9SW1</strain>
    </source>
</reference>
<evidence type="ECO:0000313" key="4">
    <source>
        <dbReference type="Proteomes" id="UP000035081"/>
    </source>
</evidence>
<keyword evidence="1" id="KW-0663">Pyridoxal phosphate</keyword>
<dbReference type="AlphaFoldDB" id="W5YVT9"/>
<name>W5YVT9_9GAMM</name>
<dbReference type="Pfam" id="PF01041">
    <property type="entry name" value="DegT_DnrJ_EryC1"/>
    <property type="match status" value="1"/>
</dbReference>
<dbReference type="GO" id="GO:0030170">
    <property type="term" value="F:pyridoxal phosphate binding"/>
    <property type="evidence" value="ECO:0007669"/>
    <property type="project" value="TreeGrafter"/>
</dbReference>
<dbReference type="EMBL" id="CP007152">
    <property type="protein sequence ID" value="AHI32949.1"/>
    <property type="molecule type" value="Genomic_DNA"/>
</dbReference>
<dbReference type="PANTHER" id="PTHR30244:SF34">
    <property type="entry name" value="DTDP-4-AMINO-4,6-DIDEOXYGALACTOSE TRANSAMINASE"/>
    <property type="match status" value="1"/>
</dbReference>
<dbReference type="HOGENOM" id="CLU_2167961_0_0_6"/>
<dbReference type="GO" id="GO:0008483">
    <property type="term" value="F:transaminase activity"/>
    <property type="evidence" value="ECO:0007669"/>
    <property type="project" value="TreeGrafter"/>
</dbReference>
<gene>
    <name evidence="3" type="ORF">AU15_01155</name>
</gene>
<protein>
    <recommendedName>
        <fullName evidence="5">DegT/DnrJ/EryC1/StrS aminotransferase family protein</fullName>
    </recommendedName>
</protein>
<evidence type="ECO:0000313" key="3">
    <source>
        <dbReference type="EMBL" id="AHI32949.1"/>
    </source>
</evidence>